<evidence type="ECO:0000256" key="1">
    <source>
        <dbReference type="SAM" id="Phobius"/>
    </source>
</evidence>
<evidence type="ECO:0000313" key="2">
    <source>
        <dbReference type="EMBL" id="BEV03850.1"/>
    </source>
</evidence>
<feature type="transmembrane region" description="Helical" evidence="1">
    <location>
        <begin position="99"/>
        <end position="118"/>
    </location>
</feature>
<organism evidence="2 3">
    <name type="scientific">Chryseobacterium gambrini</name>
    <dbReference type="NCBI Taxonomy" id="373672"/>
    <lineage>
        <taxon>Bacteria</taxon>
        <taxon>Pseudomonadati</taxon>
        <taxon>Bacteroidota</taxon>
        <taxon>Flavobacteriia</taxon>
        <taxon>Flavobacteriales</taxon>
        <taxon>Weeksellaceae</taxon>
        <taxon>Chryseobacterium group</taxon>
        <taxon>Chryseobacterium</taxon>
    </lineage>
</organism>
<reference evidence="2 3" key="1">
    <citation type="journal article" date="2020" name="Microbes Environ.">
        <title>Synthetic bacterial community of duckweed: a simple and stable system to study plant-microbe interactions.</title>
        <authorList>
            <person name="Ishizawa H."/>
            <person name="Tada M."/>
            <person name="Kuroda M."/>
            <person name="Inoue D."/>
            <person name="Futamata H."/>
            <person name="Ike M."/>
        </authorList>
    </citation>
    <scope>NUCLEOTIDE SEQUENCE [LARGE SCALE GENOMIC DNA]</scope>
    <source>
        <strain evidence="2 3">DW100</strain>
    </source>
</reference>
<dbReference type="Proteomes" id="UP001380186">
    <property type="component" value="Chromosome"/>
</dbReference>
<protein>
    <submittedName>
        <fullName evidence="2">Uncharacterized protein</fullName>
    </submittedName>
</protein>
<sequence length="129" mass="15102">MNIIKPKLFVITFFLLIISAFVTFIFIPQPFKIQGGSCYQGIVVFFTNIIMIFCLIMLSISFFLSFIGRNKIALIISYFSLFCWIFWAFASSIEYPTEGLLYFSFFSFASFFSVFYLVKAKEIRNQKEL</sequence>
<gene>
    <name evidence="2" type="ORF">CRDW_12240</name>
</gene>
<dbReference type="EMBL" id="AP029022">
    <property type="protein sequence ID" value="BEV03850.1"/>
    <property type="molecule type" value="Genomic_DNA"/>
</dbReference>
<name>A0ABN7CBV8_9FLAO</name>
<keyword evidence="1" id="KW-1133">Transmembrane helix</keyword>
<dbReference type="RefSeq" id="WP_338614663.1">
    <property type="nucleotide sequence ID" value="NZ_AP029022.1"/>
</dbReference>
<feature type="transmembrane region" description="Helical" evidence="1">
    <location>
        <begin position="7"/>
        <end position="27"/>
    </location>
</feature>
<evidence type="ECO:0000313" key="3">
    <source>
        <dbReference type="Proteomes" id="UP001380186"/>
    </source>
</evidence>
<feature type="transmembrane region" description="Helical" evidence="1">
    <location>
        <begin position="72"/>
        <end position="93"/>
    </location>
</feature>
<keyword evidence="1" id="KW-0472">Membrane</keyword>
<accession>A0ABN7CBV8</accession>
<feature type="transmembrane region" description="Helical" evidence="1">
    <location>
        <begin position="39"/>
        <end position="65"/>
    </location>
</feature>
<keyword evidence="1" id="KW-0812">Transmembrane</keyword>
<keyword evidence="3" id="KW-1185">Reference proteome</keyword>
<proteinExistence type="predicted"/>